<dbReference type="KEGG" id="atq:GH723_17610"/>
<organism evidence="1 2">
    <name type="scientific">Actinomarinicola tropica</name>
    <dbReference type="NCBI Taxonomy" id="2789776"/>
    <lineage>
        <taxon>Bacteria</taxon>
        <taxon>Bacillati</taxon>
        <taxon>Actinomycetota</taxon>
        <taxon>Acidimicrobiia</taxon>
        <taxon>Acidimicrobiales</taxon>
        <taxon>Iamiaceae</taxon>
        <taxon>Actinomarinicola</taxon>
    </lineage>
</organism>
<dbReference type="AlphaFoldDB" id="A0A5Q2RU79"/>
<dbReference type="EMBL" id="CP045851">
    <property type="protein sequence ID" value="QGG96765.1"/>
    <property type="molecule type" value="Genomic_DNA"/>
</dbReference>
<sequence>MDGRCDKHPFEPADRTCRTCGGEFCTDCLVFSHGPRKPPYCVSCALAAAGVRSSASRPTAVSKRDLRKKLRAERKAAKVASKSGQAAPVRVVEYEFTITDDGRIERPAERAS</sequence>
<gene>
    <name evidence="1" type="ORF">GH723_17610</name>
</gene>
<name>A0A5Q2RU79_9ACTN</name>
<evidence type="ECO:0000313" key="1">
    <source>
        <dbReference type="EMBL" id="QGG96765.1"/>
    </source>
</evidence>
<keyword evidence="2" id="KW-1185">Reference proteome</keyword>
<evidence type="ECO:0000313" key="2">
    <source>
        <dbReference type="Proteomes" id="UP000334019"/>
    </source>
</evidence>
<proteinExistence type="predicted"/>
<accession>A0A5Q2RU79</accession>
<dbReference type="RefSeq" id="WP_153760868.1">
    <property type="nucleotide sequence ID" value="NZ_CP045851.1"/>
</dbReference>
<dbReference type="Proteomes" id="UP000334019">
    <property type="component" value="Chromosome"/>
</dbReference>
<protein>
    <submittedName>
        <fullName evidence="1">Uncharacterized protein</fullName>
    </submittedName>
</protein>
<reference evidence="1 2" key="1">
    <citation type="submission" date="2019-11" db="EMBL/GenBank/DDBJ databases">
        <authorList>
            <person name="He Y."/>
        </authorList>
    </citation>
    <scope>NUCLEOTIDE SEQUENCE [LARGE SCALE GENOMIC DNA]</scope>
    <source>
        <strain evidence="1 2">SCSIO 58843</strain>
    </source>
</reference>